<sequence>MDDLDRLHWLTQLLHGIEVGLVVIDRDYRVQLWNGFMENHSGIGAQQADQANLFSLFPELPDQWLKGKLEAAFLLESRAFTVWEQRPWVFPFSNSRPVTGELAQMHQNMTIQPLKDRNGLVSHAAIVLYDVSVQAQDRQQLSQANDSLARLSHQDTLTGLANRRLWHSLLEREFARCRRYQRDTTLLVLDLDHFKRINDHYGHSVGDAVLRQVGGMLGYQLRKGDVVARYGGEEFVMLLTETPHRNAQELADRLRQQLPTLRFDDAPDLSITGSIGICPYHPSLNSPEHWFELADQALYRAKRAGRDRILLADLPTETPV</sequence>
<protein>
    <recommendedName>
        <fullName evidence="2">diguanylate cyclase</fullName>
        <ecNumber evidence="2">2.7.7.65</ecNumber>
    </recommendedName>
</protein>
<dbReference type="SUPFAM" id="SSF55073">
    <property type="entry name" value="Nucleotide cyclase"/>
    <property type="match status" value="1"/>
</dbReference>
<dbReference type="InterPro" id="IPR029787">
    <property type="entry name" value="Nucleotide_cyclase"/>
</dbReference>
<feature type="domain" description="GGDEF" evidence="3">
    <location>
        <begin position="182"/>
        <end position="314"/>
    </location>
</feature>
<dbReference type="PANTHER" id="PTHR45138">
    <property type="entry name" value="REGULATORY COMPONENTS OF SENSORY TRANSDUCTION SYSTEM"/>
    <property type="match status" value="1"/>
</dbReference>
<dbReference type="Gene3D" id="3.30.450.20">
    <property type="entry name" value="PAS domain"/>
    <property type="match status" value="1"/>
</dbReference>
<dbReference type="InterPro" id="IPR000160">
    <property type="entry name" value="GGDEF_dom"/>
</dbReference>
<evidence type="ECO:0000256" key="1">
    <source>
        <dbReference type="ARBA" id="ARBA00001946"/>
    </source>
</evidence>
<dbReference type="InterPro" id="IPR043128">
    <property type="entry name" value="Rev_trsase/Diguanyl_cyclase"/>
</dbReference>
<dbReference type="SMART" id="SM00267">
    <property type="entry name" value="GGDEF"/>
    <property type="match status" value="1"/>
</dbReference>
<evidence type="ECO:0000313" key="5">
    <source>
        <dbReference type="Proteomes" id="UP000184268"/>
    </source>
</evidence>
<gene>
    <name evidence="4" type="ORF">SAMN02745129_3239</name>
</gene>
<evidence type="ECO:0000259" key="3">
    <source>
        <dbReference type="PROSITE" id="PS50887"/>
    </source>
</evidence>
<comment type="cofactor">
    <cofactor evidence="1">
        <name>Mg(2+)</name>
        <dbReference type="ChEBI" id="CHEBI:18420"/>
    </cofactor>
</comment>
<accession>A0A1M5X597</accession>
<dbReference type="InterPro" id="IPR035965">
    <property type="entry name" value="PAS-like_dom_sf"/>
</dbReference>
<dbReference type="OrthoDB" id="9812260at2"/>
<dbReference type="EMBL" id="FQXG01000005">
    <property type="protein sequence ID" value="SHH94995.1"/>
    <property type="molecule type" value="Genomic_DNA"/>
</dbReference>
<dbReference type="PROSITE" id="PS50887">
    <property type="entry name" value="GGDEF"/>
    <property type="match status" value="1"/>
</dbReference>
<dbReference type="InterPro" id="IPR050469">
    <property type="entry name" value="Diguanylate_Cyclase"/>
</dbReference>
<evidence type="ECO:0000313" key="4">
    <source>
        <dbReference type="EMBL" id="SHH94995.1"/>
    </source>
</evidence>
<evidence type="ECO:0000256" key="2">
    <source>
        <dbReference type="ARBA" id="ARBA00012528"/>
    </source>
</evidence>
<dbReference type="AlphaFoldDB" id="A0A1M5X597"/>
<dbReference type="RefSeq" id="WP_067661001.1">
    <property type="nucleotide sequence ID" value="NZ_FQXG01000005.1"/>
</dbReference>
<dbReference type="NCBIfam" id="TIGR00254">
    <property type="entry name" value="GGDEF"/>
    <property type="match status" value="1"/>
</dbReference>
<reference evidence="5" key="1">
    <citation type="submission" date="2016-11" db="EMBL/GenBank/DDBJ databases">
        <authorList>
            <person name="Varghese N."/>
            <person name="Submissions S."/>
        </authorList>
    </citation>
    <scope>NUCLEOTIDE SEQUENCE [LARGE SCALE GENOMIC DNA]</scope>
    <source>
        <strain evidence="5">DSM 16917</strain>
    </source>
</reference>
<dbReference type="Gene3D" id="3.30.70.270">
    <property type="match status" value="1"/>
</dbReference>
<dbReference type="GO" id="GO:0043709">
    <property type="term" value="P:cell adhesion involved in single-species biofilm formation"/>
    <property type="evidence" value="ECO:0007669"/>
    <property type="project" value="TreeGrafter"/>
</dbReference>
<dbReference type="STRING" id="299255.SAMN02745129_3239"/>
<name>A0A1M5X597_9GAMM</name>
<dbReference type="Proteomes" id="UP000184268">
    <property type="component" value="Unassembled WGS sequence"/>
</dbReference>
<dbReference type="SUPFAM" id="SSF55785">
    <property type="entry name" value="PYP-like sensor domain (PAS domain)"/>
    <property type="match status" value="1"/>
</dbReference>
<dbReference type="GO" id="GO:0052621">
    <property type="term" value="F:diguanylate cyclase activity"/>
    <property type="evidence" value="ECO:0007669"/>
    <property type="project" value="UniProtKB-EC"/>
</dbReference>
<dbReference type="CDD" id="cd01949">
    <property type="entry name" value="GGDEF"/>
    <property type="match status" value="1"/>
</dbReference>
<dbReference type="EC" id="2.7.7.65" evidence="2"/>
<proteinExistence type="predicted"/>
<keyword evidence="5" id="KW-1185">Reference proteome</keyword>
<dbReference type="PANTHER" id="PTHR45138:SF24">
    <property type="entry name" value="DIGUANYLATE CYCLASE DGCC-RELATED"/>
    <property type="match status" value="1"/>
</dbReference>
<organism evidence="4 5">
    <name type="scientific">Ferrimonas marina</name>
    <dbReference type="NCBI Taxonomy" id="299255"/>
    <lineage>
        <taxon>Bacteria</taxon>
        <taxon>Pseudomonadati</taxon>
        <taxon>Pseudomonadota</taxon>
        <taxon>Gammaproteobacteria</taxon>
        <taxon>Alteromonadales</taxon>
        <taxon>Ferrimonadaceae</taxon>
        <taxon>Ferrimonas</taxon>
    </lineage>
</organism>
<dbReference type="GO" id="GO:0005886">
    <property type="term" value="C:plasma membrane"/>
    <property type="evidence" value="ECO:0007669"/>
    <property type="project" value="TreeGrafter"/>
</dbReference>
<dbReference type="Pfam" id="PF00990">
    <property type="entry name" value="GGDEF"/>
    <property type="match status" value="1"/>
</dbReference>
<dbReference type="FunFam" id="3.30.70.270:FF:000001">
    <property type="entry name" value="Diguanylate cyclase domain protein"/>
    <property type="match status" value="1"/>
</dbReference>
<dbReference type="GO" id="GO:1902201">
    <property type="term" value="P:negative regulation of bacterial-type flagellum-dependent cell motility"/>
    <property type="evidence" value="ECO:0007669"/>
    <property type="project" value="TreeGrafter"/>
</dbReference>